<evidence type="ECO:0000256" key="5">
    <source>
        <dbReference type="SAM" id="MobiDB-lite"/>
    </source>
</evidence>
<dbReference type="NCBIfam" id="TIGR01171">
    <property type="entry name" value="rplB_bact"/>
    <property type="match status" value="1"/>
</dbReference>
<comment type="function">
    <text evidence="4">One of the primary rRNA binding proteins. Required for association of the 30S and 50S subunits to form the 70S ribosome, for tRNA binding and peptide bond formation. It has been suggested to have peptidyltransferase activity; this is somewhat controversial. Makes several contacts with the 16S rRNA in the 70S ribosome.</text>
</comment>
<dbReference type="GO" id="GO:0016740">
    <property type="term" value="F:transferase activity"/>
    <property type="evidence" value="ECO:0007669"/>
    <property type="project" value="InterPro"/>
</dbReference>
<feature type="region of interest" description="Disordered" evidence="5">
    <location>
        <begin position="223"/>
        <end position="267"/>
    </location>
</feature>
<dbReference type="Proteomes" id="UP000781173">
    <property type="component" value="Unassembled WGS sequence"/>
</dbReference>
<evidence type="ECO:0000259" key="7">
    <source>
        <dbReference type="SMART" id="SM01383"/>
    </source>
</evidence>
<keyword evidence="2 4" id="KW-0689">Ribosomal protein</keyword>
<evidence type="ECO:0000313" key="9">
    <source>
        <dbReference type="Proteomes" id="UP000781173"/>
    </source>
</evidence>
<dbReference type="PIRSF" id="PIRSF002158">
    <property type="entry name" value="Ribosomal_L2"/>
    <property type="match status" value="1"/>
</dbReference>
<dbReference type="PANTHER" id="PTHR13691">
    <property type="entry name" value="RIBOSOMAL PROTEIN L2"/>
    <property type="match status" value="1"/>
</dbReference>
<evidence type="ECO:0000259" key="6">
    <source>
        <dbReference type="SMART" id="SM01382"/>
    </source>
</evidence>
<evidence type="ECO:0000256" key="2">
    <source>
        <dbReference type="ARBA" id="ARBA00022980"/>
    </source>
</evidence>
<dbReference type="SMART" id="SM01383">
    <property type="entry name" value="Ribosomal_L2"/>
    <property type="match status" value="1"/>
</dbReference>
<name>A0A952AHY3_9BACT</name>
<comment type="subunit">
    <text evidence="4">Part of the 50S ribosomal subunit. Forms a bridge to the 30S subunit in the 70S ribosome.</text>
</comment>
<dbReference type="InterPro" id="IPR002171">
    <property type="entry name" value="Ribosomal_uL2"/>
</dbReference>
<accession>A0A952AHY3</accession>
<dbReference type="HAMAP" id="MF_01320_B">
    <property type="entry name" value="Ribosomal_uL2_B"/>
    <property type="match status" value="1"/>
</dbReference>
<evidence type="ECO:0000256" key="3">
    <source>
        <dbReference type="ARBA" id="ARBA00023274"/>
    </source>
</evidence>
<dbReference type="GO" id="GO:0002181">
    <property type="term" value="P:cytoplasmic translation"/>
    <property type="evidence" value="ECO:0007669"/>
    <property type="project" value="TreeGrafter"/>
</dbReference>
<dbReference type="GO" id="GO:0015934">
    <property type="term" value="C:large ribosomal subunit"/>
    <property type="evidence" value="ECO:0007669"/>
    <property type="project" value="InterPro"/>
</dbReference>
<comment type="similarity">
    <text evidence="1 4">Belongs to the universal ribosomal protein uL2 family.</text>
</comment>
<dbReference type="Pfam" id="PF00181">
    <property type="entry name" value="Ribosomal_L2_N"/>
    <property type="match status" value="1"/>
</dbReference>
<dbReference type="SUPFAM" id="SSF50249">
    <property type="entry name" value="Nucleic acid-binding proteins"/>
    <property type="match status" value="1"/>
</dbReference>
<evidence type="ECO:0000313" key="8">
    <source>
        <dbReference type="EMBL" id="MBW7953586.1"/>
    </source>
</evidence>
<keyword evidence="3 4" id="KW-0687">Ribonucleoprotein</keyword>
<dbReference type="SUPFAM" id="SSF50104">
    <property type="entry name" value="Translation proteins SH3-like domain"/>
    <property type="match status" value="1"/>
</dbReference>
<reference evidence="8" key="1">
    <citation type="journal article" date="2022" name="ISME J.">
        <title>A general approach to explore prokaryotic protein glycosylation reveals the unique surface layer modulation of an anammox bacterium.</title>
        <authorList>
            <person name="Pabst M."/>
            <person name="Grouzdev D.S."/>
            <person name="Lawson C.E."/>
            <person name="Kleikamp H.B.C."/>
            <person name="de Ram C."/>
            <person name="Louwen R."/>
            <person name="Lin Y.M."/>
            <person name="Lucker S."/>
            <person name="van Loosdrecht M.C.M."/>
            <person name="Laureni M."/>
        </authorList>
    </citation>
    <scope>NUCLEOTIDE SEQUENCE</scope>
    <source>
        <strain evidence="8">BROCD043</strain>
    </source>
</reference>
<proteinExistence type="inferred from homology"/>
<protein>
    <recommendedName>
        <fullName evidence="4">Large ribosomal subunit protein uL2</fullName>
    </recommendedName>
</protein>
<dbReference type="InterPro" id="IPR022669">
    <property type="entry name" value="Ribosomal_uL2_C"/>
</dbReference>
<keyword evidence="4" id="KW-0694">RNA-binding</keyword>
<gene>
    <name evidence="4 8" type="primary">rplB</name>
    <name evidence="8" type="ORF">H3C67_02265</name>
</gene>
<dbReference type="AlphaFoldDB" id="A0A952AHY3"/>
<dbReference type="FunFam" id="2.40.50.140:FF:000003">
    <property type="entry name" value="50S ribosomal protein L2"/>
    <property type="match status" value="1"/>
</dbReference>
<feature type="domain" description="Large ribosomal subunit protein uL2 RNA-binding" evidence="7">
    <location>
        <begin position="42"/>
        <end position="118"/>
    </location>
</feature>
<dbReference type="Pfam" id="PF03947">
    <property type="entry name" value="Ribosomal_L2_C"/>
    <property type="match status" value="1"/>
</dbReference>
<dbReference type="PANTHER" id="PTHR13691:SF5">
    <property type="entry name" value="LARGE RIBOSOMAL SUBUNIT PROTEIN UL2M"/>
    <property type="match status" value="1"/>
</dbReference>
<dbReference type="Gene3D" id="2.30.30.30">
    <property type="match status" value="1"/>
</dbReference>
<dbReference type="GO" id="GO:0003735">
    <property type="term" value="F:structural constituent of ribosome"/>
    <property type="evidence" value="ECO:0007669"/>
    <property type="project" value="InterPro"/>
</dbReference>
<dbReference type="Gene3D" id="2.40.50.140">
    <property type="entry name" value="Nucleic acid-binding proteins"/>
    <property type="match status" value="1"/>
</dbReference>
<dbReference type="SMART" id="SM01382">
    <property type="entry name" value="Ribosomal_L2_C"/>
    <property type="match status" value="1"/>
</dbReference>
<feature type="compositionally biased region" description="Gly residues" evidence="5">
    <location>
        <begin position="234"/>
        <end position="246"/>
    </location>
</feature>
<evidence type="ECO:0000256" key="4">
    <source>
        <dbReference type="HAMAP-Rule" id="MF_01320"/>
    </source>
</evidence>
<feature type="domain" description="Large ribosomal subunit protein uL2 C-terminal" evidence="6">
    <location>
        <begin position="124"/>
        <end position="255"/>
    </location>
</feature>
<sequence>MALKLYKPTTPTRRHTILIDHSSLTRKQPEKKLTTKIGYNAGRNSRGVITIRHRGGRVKRKYRLIDFARDKHNIPAVVEALEYDPNRTSFIALLKYADGERRYILAPNGIKVGDKLMSGDKAEIKVGNALPLKKIPAATFVHNVEILPGKGGTLGRSAGTFIQIQGGAKGYIQLKMPSGEVRLVREECYATIGSLSNAENKNKKLGKAGRKRKMGFRPTVRGVAMSGGTHPHGDGQGKSGRHGTGGPAKDKWGNTVGTRTRKNKRTNKFIVHRRPNKKGRKSKKYKTII</sequence>
<dbReference type="FunFam" id="2.30.30.30:FF:000001">
    <property type="entry name" value="50S ribosomal protein L2"/>
    <property type="match status" value="1"/>
</dbReference>
<dbReference type="InterPro" id="IPR012340">
    <property type="entry name" value="NA-bd_OB-fold"/>
</dbReference>
<dbReference type="InterPro" id="IPR008991">
    <property type="entry name" value="Translation_prot_SH3-like_sf"/>
</dbReference>
<dbReference type="InterPro" id="IPR005880">
    <property type="entry name" value="Ribosomal_uL2_bac/org-type"/>
</dbReference>
<dbReference type="Gene3D" id="4.10.950.10">
    <property type="entry name" value="Ribosomal protein L2, domain 3"/>
    <property type="match status" value="1"/>
</dbReference>
<dbReference type="GO" id="GO:0019843">
    <property type="term" value="F:rRNA binding"/>
    <property type="evidence" value="ECO:0007669"/>
    <property type="project" value="UniProtKB-UniRule"/>
</dbReference>
<dbReference type="InterPro" id="IPR014726">
    <property type="entry name" value="Ribosomal_uL2_dom3"/>
</dbReference>
<keyword evidence="4" id="KW-0699">rRNA-binding</keyword>
<organism evidence="8 9">
    <name type="scientific">Candidatus Dojkabacteria bacterium</name>
    <dbReference type="NCBI Taxonomy" id="2099670"/>
    <lineage>
        <taxon>Bacteria</taxon>
        <taxon>Candidatus Dojkabacteria</taxon>
    </lineage>
</organism>
<dbReference type="EMBL" id="JACFOF010000004">
    <property type="protein sequence ID" value="MBW7953586.1"/>
    <property type="molecule type" value="Genomic_DNA"/>
</dbReference>
<dbReference type="InterPro" id="IPR022666">
    <property type="entry name" value="Ribosomal_uL2_RNA-bd_dom"/>
</dbReference>
<evidence type="ECO:0000256" key="1">
    <source>
        <dbReference type="ARBA" id="ARBA00005636"/>
    </source>
</evidence>
<dbReference type="InterPro" id="IPR014722">
    <property type="entry name" value="Rib_uL2_dom2"/>
</dbReference>
<comment type="caution">
    <text evidence="8">The sequence shown here is derived from an EMBL/GenBank/DDBJ whole genome shotgun (WGS) entry which is preliminary data.</text>
</comment>